<evidence type="ECO:0000313" key="2">
    <source>
        <dbReference type="Proteomes" id="UP001470230"/>
    </source>
</evidence>
<organism evidence="1 2">
    <name type="scientific">Tritrichomonas musculus</name>
    <dbReference type="NCBI Taxonomy" id="1915356"/>
    <lineage>
        <taxon>Eukaryota</taxon>
        <taxon>Metamonada</taxon>
        <taxon>Parabasalia</taxon>
        <taxon>Tritrichomonadida</taxon>
        <taxon>Tritrichomonadidae</taxon>
        <taxon>Tritrichomonas</taxon>
    </lineage>
</organism>
<evidence type="ECO:0000313" key="1">
    <source>
        <dbReference type="EMBL" id="KAK8852392.1"/>
    </source>
</evidence>
<protein>
    <submittedName>
        <fullName evidence="1">Uncharacterized protein</fullName>
    </submittedName>
</protein>
<sequence>MRAGASSLALRDYIVMDTQSFRAPLSLTMGWFFIRVLTTIPSDKFLEFQQHGLQFRAVDMIQTGWFKMYLDETQVAYARSTGYFSLIPVKQYEKPNFNLLKKQDRLLVQASKDWTPQGSARIVSKMSEGMFIVEGANPEQLFDDPHVGKIDEIPKVRPLRRLRL</sequence>
<comment type="caution">
    <text evidence="1">The sequence shown here is derived from an EMBL/GenBank/DDBJ whole genome shotgun (WGS) entry which is preliminary data.</text>
</comment>
<reference evidence="1 2" key="1">
    <citation type="submission" date="2024-04" db="EMBL/GenBank/DDBJ databases">
        <title>Tritrichomonas musculus Genome.</title>
        <authorList>
            <person name="Alves-Ferreira E."/>
            <person name="Grigg M."/>
            <person name="Lorenzi H."/>
            <person name="Galac M."/>
        </authorList>
    </citation>
    <scope>NUCLEOTIDE SEQUENCE [LARGE SCALE GENOMIC DNA]</scope>
    <source>
        <strain evidence="1 2">EAF2021</strain>
    </source>
</reference>
<name>A0ABR2HTQ4_9EUKA</name>
<dbReference type="EMBL" id="JAPFFF010000023">
    <property type="protein sequence ID" value="KAK8852392.1"/>
    <property type="molecule type" value="Genomic_DNA"/>
</dbReference>
<dbReference type="Proteomes" id="UP001470230">
    <property type="component" value="Unassembled WGS sequence"/>
</dbReference>
<gene>
    <name evidence="1" type="ORF">M9Y10_017366</name>
</gene>
<proteinExistence type="predicted"/>
<accession>A0ABR2HTQ4</accession>
<keyword evidence="2" id="KW-1185">Reference proteome</keyword>